<organism evidence="1 2">
    <name type="scientific">Gossypium darwinii</name>
    <name type="common">Darwin's cotton</name>
    <name type="synonym">Gossypium barbadense var. darwinii</name>
    <dbReference type="NCBI Taxonomy" id="34276"/>
    <lineage>
        <taxon>Eukaryota</taxon>
        <taxon>Viridiplantae</taxon>
        <taxon>Streptophyta</taxon>
        <taxon>Embryophyta</taxon>
        <taxon>Tracheophyta</taxon>
        <taxon>Spermatophyta</taxon>
        <taxon>Magnoliopsida</taxon>
        <taxon>eudicotyledons</taxon>
        <taxon>Gunneridae</taxon>
        <taxon>Pentapetalae</taxon>
        <taxon>rosids</taxon>
        <taxon>malvids</taxon>
        <taxon>Malvales</taxon>
        <taxon>Malvaceae</taxon>
        <taxon>Malvoideae</taxon>
        <taxon>Gossypium</taxon>
    </lineage>
</organism>
<dbReference type="AlphaFoldDB" id="A0A5D2E031"/>
<evidence type="ECO:0000313" key="1">
    <source>
        <dbReference type="EMBL" id="TYG86803.1"/>
    </source>
</evidence>
<evidence type="ECO:0000313" key="2">
    <source>
        <dbReference type="Proteomes" id="UP000323506"/>
    </source>
</evidence>
<protein>
    <submittedName>
        <fullName evidence="1">Uncharacterized protein</fullName>
    </submittedName>
</protein>
<reference evidence="1 2" key="1">
    <citation type="submission" date="2019-06" db="EMBL/GenBank/DDBJ databases">
        <title>WGS assembly of Gossypium darwinii.</title>
        <authorList>
            <person name="Chen Z.J."/>
            <person name="Sreedasyam A."/>
            <person name="Ando A."/>
            <person name="Song Q."/>
            <person name="De L."/>
            <person name="Hulse-Kemp A."/>
            <person name="Ding M."/>
            <person name="Ye W."/>
            <person name="Kirkbride R."/>
            <person name="Jenkins J."/>
            <person name="Plott C."/>
            <person name="Lovell J."/>
            <person name="Lin Y.-M."/>
            <person name="Vaughn R."/>
            <person name="Liu B."/>
            <person name="Li W."/>
            <person name="Simpson S."/>
            <person name="Scheffler B."/>
            <person name="Saski C."/>
            <person name="Grover C."/>
            <person name="Hu G."/>
            <person name="Conover J."/>
            <person name="Carlson J."/>
            <person name="Shu S."/>
            <person name="Boston L."/>
            <person name="Williams M."/>
            <person name="Peterson D."/>
            <person name="Mcgee K."/>
            <person name="Jones D."/>
            <person name="Wendel J."/>
            <person name="Stelly D."/>
            <person name="Grimwood J."/>
            <person name="Schmutz J."/>
        </authorList>
    </citation>
    <scope>NUCLEOTIDE SEQUENCE [LARGE SCALE GENOMIC DNA]</scope>
    <source>
        <strain evidence="1">1808015.09</strain>
    </source>
</reference>
<name>A0A5D2E031_GOSDA</name>
<dbReference type="EMBL" id="CM017700">
    <property type="protein sequence ID" value="TYG86803.1"/>
    <property type="molecule type" value="Genomic_DNA"/>
</dbReference>
<dbReference type="Proteomes" id="UP000323506">
    <property type="component" value="Chromosome A13"/>
</dbReference>
<keyword evidence="2" id="KW-1185">Reference proteome</keyword>
<sequence length="112" mass="12476">MYEMLGDIICRQQRNLIAPKTPMFVMVCLNTEAMFSRVVACKQPPWTTTNATYPDSLQTPFANAYFVTASLNFLLLLNLIPSSHIGKIQLASYFCPTLLLTENSSSDCTSLS</sequence>
<accession>A0A5D2E031</accession>
<gene>
    <name evidence="1" type="ORF">ES288_A13G162100v1</name>
</gene>
<proteinExistence type="predicted"/>